<proteinExistence type="predicted"/>
<evidence type="ECO:0000313" key="3">
    <source>
        <dbReference type="Proteomes" id="UP000248916"/>
    </source>
</evidence>
<dbReference type="RefSeq" id="WP_111535449.1">
    <property type="nucleotide sequence ID" value="NZ_QKZL01000001.1"/>
</dbReference>
<evidence type="ECO:0000256" key="1">
    <source>
        <dbReference type="SAM" id="Phobius"/>
    </source>
</evidence>
<dbReference type="AlphaFoldDB" id="A0A2W7QD53"/>
<feature type="transmembrane region" description="Helical" evidence="1">
    <location>
        <begin position="47"/>
        <end position="70"/>
    </location>
</feature>
<keyword evidence="1" id="KW-1133">Transmembrane helix</keyword>
<sequence length="71" mass="7762">MDWLIWIGTVLSIIGLGGLLWCIVEALRARRSGLDDAGLRTRLQRLVAWNMAALLLSMLGLAIVVVGIFLS</sequence>
<protein>
    <submittedName>
        <fullName evidence="2">Uncharacterized protein</fullName>
    </submittedName>
</protein>
<name>A0A2W7QD53_9RHOB</name>
<organism evidence="2 3">
    <name type="scientific">Palleronia aestuarii</name>
    <dbReference type="NCBI Taxonomy" id="568105"/>
    <lineage>
        <taxon>Bacteria</taxon>
        <taxon>Pseudomonadati</taxon>
        <taxon>Pseudomonadota</taxon>
        <taxon>Alphaproteobacteria</taxon>
        <taxon>Rhodobacterales</taxon>
        <taxon>Roseobacteraceae</taxon>
        <taxon>Palleronia</taxon>
    </lineage>
</organism>
<evidence type="ECO:0000313" key="2">
    <source>
        <dbReference type="EMBL" id="PZX19779.1"/>
    </source>
</evidence>
<keyword evidence="1" id="KW-0812">Transmembrane</keyword>
<keyword evidence="3" id="KW-1185">Reference proteome</keyword>
<accession>A0A2W7QD53</accession>
<dbReference type="EMBL" id="QKZL01000001">
    <property type="protein sequence ID" value="PZX19779.1"/>
    <property type="molecule type" value="Genomic_DNA"/>
</dbReference>
<comment type="caution">
    <text evidence="2">The sequence shown here is derived from an EMBL/GenBank/DDBJ whole genome shotgun (WGS) entry which is preliminary data.</text>
</comment>
<keyword evidence="1" id="KW-0472">Membrane</keyword>
<gene>
    <name evidence="2" type="ORF">LX81_00240</name>
</gene>
<dbReference type="OrthoDB" id="7875737at2"/>
<feature type="transmembrane region" description="Helical" evidence="1">
    <location>
        <begin position="6"/>
        <end position="27"/>
    </location>
</feature>
<dbReference type="Proteomes" id="UP000248916">
    <property type="component" value="Unassembled WGS sequence"/>
</dbReference>
<reference evidence="2 3" key="1">
    <citation type="submission" date="2018-06" db="EMBL/GenBank/DDBJ databases">
        <title>Genomic Encyclopedia of Archaeal and Bacterial Type Strains, Phase II (KMG-II): from individual species to whole genera.</title>
        <authorList>
            <person name="Goeker M."/>
        </authorList>
    </citation>
    <scope>NUCLEOTIDE SEQUENCE [LARGE SCALE GENOMIC DNA]</scope>
    <source>
        <strain evidence="2 3">DSM 22009</strain>
    </source>
</reference>